<keyword evidence="2" id="KW-0812">Transmembrane</keyword>
<feature type="region of interest" description="Disordered" evidence="1">
    <location>
        <begin position="1"/>
        <end position="35"/>
    </location>
</feature>
<proteinExistence type="predicted"/>
<keyword evidence="4" id="KW-1185">Reference proteome</keyword>
<evidence type="ECO:0000256" key="1">
    <source>
        <dbReference type="SAM" id="MobiDB-lite"/>
    </source>
</evidence>
<reference evidence="3" key="1">
    <citation type="journal article" date="2020" name="Fungal Divers.">
        <title>Resolving the Mortierellaceae phylogeny through synthesis of multi-gene phylogenetics and phylogenomics.</title>
        <authorList>
            <person name="Vandepol N."/>
            <person name="Liber J."/>
            <person name="Desiro A."/>
            <person name="Na H."/>
            <person name="Kennedy M."/>
            <person name="Barry K."/>
            <person name="Grigoriev I.V."/>
            <person name="Miller A.N."/>
            <person name="O'Donnell K."/>
            <person name="Stajich J.E."/>
            <person name="Bonito G."/>
        </authorList>
    </citation>
    <scope>NUCLEOTIDE SEQUENCE</scope>
    <source>
        <strain evidence="3">KOD948</strain>
    </source>
</reference>
<feature type="region of interest" description="Disordered" evidence="1">
    <location>
        <begin position="254"/>
        <end position="313"/>
    </location>
</feature>
<feature type="compositionally biased region" description="Low complexity" evidence="1">
    <location>
        <begin position="261"/>
        <end position="278"/>
    </location>
</feature>
<comment type="caution">
    <text evidence="3">The sequence shown here is derived from an EMBL/GenBank/DDBJ whole genome shotgun (WGS) entry which is preliminary data.</text>
</comment>
<dbReference type="OrthoDB" id="2445581at2759"/>
<feature type="compositionally biased region" description="Polar residues" evidence="1">
    <location>
        <begin position="427"/>
        <end position="440"/>
    </location>
</feature>
<feature type="compositionally biased region" description="Basic and acidic residues" evidence="1">
    <location>
        <begin position="415"/>
        <end position="424"/>
    </location>
</feature>
<organism evidence="3 4">
    <name type="scientific">Mortierella polycephala</name>
    <dbReference type="NCBI Taxonomy" id="41804"/>
    <lineage>
        <taxon>Eukaryota</taxon>
        <taxon>Fungi</taxon>
        <taxon>Fungi incertae sedis</taxon>
        <taxon>Mucoromycota</taxon>
        <taxon>Mortierellomycotina</taxon>
        <taxon>Mortierellomycetes</taxon>
        <taxon>Mortierellales</taxon>
        <taxon>Mortierellaceae</taxon>
        <taxon>Mortierella</taxon>
    </lineage>
</organism>
<feature type="region of interest" description="Disordered" evidence="1">
    <location>
        <begin position="394"/>
        <end position="467"/>
    </location>
</feature>
<dbReference type="EMBL" id="JAAAJA010000775">
    <property type="protein sequence ID" value="KAG0249732.1"/>
    <property type="molecule type" value="Genomic_DNA"/>
</dbReference>
<feature type="compositionally biased region" description="Polar residues" evidence="1">
    <location>
        <begin position="394"/>
        <end position="406"/>
    </location>
</feature>
<feature type="compositionally biased region" description="Polar residues" evidence="1">
    <location>
        <begin position="1"/>
        <end position="18"/>
    </location>
</feature>
<keyword evidence="2" id="KW-0472">Membrane</keyword>
<evidence type="ECO:0000313" key="3">
    <source>
        <dbReference type="EMBL" id="KAG0249732.1"/>
    </source>
</evidence>
<dbReference type="Proteomes" id="UP000726737">
    <property type="component" value="Unassembled WGS sequence"/>
</dbReference>
<dbReference type="AlphaFoldDB" id="A0A9P6PM03"/>
<evidence type="ECO:0000313" key="4">
    <source>
        <dbReference type="Proteomes" id="UP000726737"/>
    </source>
</evidence>
<keyword evidence="2" id="KW-1133">Transmembrane helix</keyword>
<protein>
    <submittedName>
        <fullName evidence="3">Uncharacterized protein</fullName>
    </submittedName>
</protein>
<name>A0A9P6PM03_9FUNG</name>
<feature type="transmembrane region" description="Helical" evidence="2">
    <location>
        <begin position="219"/>
        <end position="242"/>
    </location>
</feature>
<gene>
    <name evidence="3" type="ORF">BG011_008989</name>
</gene>
<evidence type="ECO:0000256" key="2">
    <source>
        <dbReference type="SAM" id="Phobius"/>
    </source>
</evidence>
<sequence length="488" mass="52632">MPTVITHSSADNSSSNVPGSPDRGHPSSTSNPIPTPTLVIPPQCEGCFGPNNTSGMICYKNTQCVPVHLFCNSTTSPCTDIDGEQDPDSPILCQDQLCMPADFLPLPSPGYGKIDRSSDCLPGSYFSLFGTTPKYTQSCIEPYFSAPTECKPWEYLAQSSCFLSTCGPGLDCQPPSICNKLQSNDLYGICSDSSGTSGGMGDTGTANGGSTGRYSSKEYLVQGLLIGICCLALGVGLGVGFWHYRRQRFNTQWTQSERDPSFTSSRTSRGTRPSKGSTLLSTLTCCGRRGRQRNDVPPADTLPSGENRDSFVESESYEGSLASDRWRRSNLFFSGRWRWGNNNNQMMARTVTPGGMTLIPEMEPPPLYQNGPDLPTYGDSADAIAMSIMDPVNVATNTDSGNTTSEPHMASSAPRSDHIHENLRPDLSTSAQGHATSAEDSNARLPAHRTDSDISISRVSDGNDPHLVRQPSFSVPLPELVYLRKTGK</sequence>
<accession>A0A9P6PM03</accession>